<evidence type="ECO:0000256" key="2">
    <source>
        <dbReference type="SAM" id="Phobius"/>
    </source>
</evidence>
<dbReference type="EMBL" id="FOAW01000001">
    <property type="protein sequence ID" value="SEK33282.1"/>
    <property type="molecule type" value="Genomic_DNA"/>
</dbReference>
<gene>
    <name evidence="3" type="ORF">SAMN05444583_101382</name>
</gene>
<feature type="transmembrane region" description="Helical" evidence="2">
    <location>
        <begin position="21"/>
        <end position="44"/>
    </location>
</feature>
<protein>
    <submittedName>
        <fullName evidence="3">Uncharacterized protein</fullName>
    </submittedName>
</protein>
<keyword evidence="2" id="KW-0812">Transmembrane</keyword>
<dbReference type="AlphaFoldDB" id="A0A1H7G8Y9"/>
<organism evidence="3 4">
    <name type="scientific">Rhodococcus maanshanensis</name>
    <dbReference type="NCBI Taxonomy" id="183556"/>
    <lineage>
        <taxon>Bacteria</taxon>
        <taxon>Bacillati</taxon>
        <taxon>Actinomycetota</taxon>
        <taxon>Actinomycetes</taxon>
        <taxon>Mycobacteriales</taxon>
        <taxon>Nocardiaceae</taxon>
        <taxon>Rhodococcus</taxon>
    </lineage>
</organism>
<dbReference type="Proteomes" id="UP000198677">
    <property type="component" value="Unassembled WGS sequence"/>
</dbReference>
<evidence type="ECO:0000256" key="1">
    <source>
        <dbReference type="SAM" id="MobiDB-lite"/>
    </source>
</evidence>
<proteinExistence type="predicted"/>
<keyword evidence="4" id="KW-1185">Reference proteome</keyword>
<feature type="region of interest" description="Disordered" evidence="1">
    <location>
        <begin position="66"/>
        <end position="91"/>
    </location>
</feature>
<reference evidence="4" key="1">
    <citation type="submission" date="2016-10" db="EMBL/GenBank/DDBJ databases">
        <authorList>
            <person name="Varghese N."/>
            <person name="Submissions S."/>
        </authorList>
    </citation>
    <scope>NUCLEOTIDE SEQUENCE [LARGE SCALE GENOMIC DNA]</scope>
    <source>
        <strain evidence="4">DSM 44675</strain>
    </source>
</reference>
<evidence type="ECO:0000313" key="3">
    <source>
        <dbReference type="EMBL" id="SEK33282.1"/>
    </source>
</evidence>
<name>A0A1H7G8Y9_9NOCA</name>
<keyword evidence="2" id="KW-1133">Transmembrane helix</keyword>
<keyword evidence="2" id="KW-0472">Membrane</keyword>
<sequence>MRQVISRAGSRRRLSPQRRSVLLGGVLTAVIGLIIGIIAAWPLAEPTVVAEGPALAHAMPATAAHQEIAGESPSCRKDPAAPAAPLQAGIPHREDLRVPLPGYEVPTAVTLGRSTHADFEPVDTTGPPSPALALTTVLRI</sequence>
<accession>A0A1H7G8Y9</accession>
<evidence type="ECO:0000313" key="4">
    <source>
        <dbReference type="Proteomes" id="UP000198677"/>
    </source>
</evidence>